<sequence length="338" mass="35158">MASCPALPSLLAVAHNAKGLPAPRFPALAPPQTMARRAIPLLLLVAPASATKIQAVNLCEGSMKLHIGSHGAPITIAQGAGHSLELADGSNAAYRYGVSYQATQAEFANVDSSTWYDISIIPSGNTGPGSCSSLEDCKAVTGGTGFNVAMLIVPNSGGGTSSTDSCRVLSCLNDGCDDAYQFPDQDARTHSCSAEVEFQVLFCGNSRENSDSAADYWVDASSSNGSESHSNFTGGSSAASSQSDSNSQVEPQSETTLAPSSDKEKTVTTGSEKSSGTSAAVYVAAGVAAVVVALVVAAFAFKRRHAIAFWWETRNYKEKEFRSSDELGFVRVSDDAMI</sequence>
<evidence type="ECO:0000313" key="4">
    <source>
        <dbReference type="Proteomes" id="UP001632037"/>
    </source>
</evidence>
<keyword evidence="2" id="KW-0472">Membrane</keyword>
<dbReference type="InterPro" id="IPR037176">
    <property type="entry name" value="Osmotin/thaumatin-like_sf"/>
</dbReference>
<name>A0ABD3FVT3_9STRA</name>
<dbReference type="SUPFAM" id="SSF49870">
    <property type="entry name" value="Osmotin, thaumatin-like protein"/>
    <property type="match status" value="1"/>
</dbReference>
<gene>
    <name evidence="3" type="ORF">V7S43_005227</name>
</gene>
<reference evidence="3 4" key="1">
    <citation type="submission" date="2024-09" db="EMBL/GenBank/DDBJ databases">
        <title>Genome sequencing and assembly of Phytophthora oleae, isolate VK10A, causative agent of rot of olive drupes.</title>
        <authorList>
            <person name="Conti Taguali S."/>
            <person name="Riolo M."/>
            <person name="La Spada F."/>
            <person name="Cacciola S.O."/>
            <person name="Dionisio G."/>
        </authorList>
    </citation>
    <scope>NUCLEOTIDE SEQUENCE [LARGE SCALE GENOMIC DNA]</scope>
    <source>
        <strain evidence="3 4">VK10A</strain>
    </source>
</reference>
<keyword evidence="4" id="KW-1185">Reference proteome</keyword>
<feature type="compositionally biased region" description="Polar residues" evidence="1">
    <location>
        <begin position="249"/>
        <end position="259"/>
    </location>
</feature>
<dbReference type="PANTHER" id="PTHR31737:SF2">
    <property type="entry name" value="PROTEIN TOS1"/>
    <property type="match status" value="1"/>
</dbReference>
<feature type="region of interest" description="Disordered" evidence="1">
    <location>
        <begin position="226"/>
        <end position="273"/>
    </location>
</feature>
<evidence type="ECO:0008006" key="5">
    <source>
        <dbReference type="Google" id="ProtNLM"/>
    </source>
</evidence>
<evidence type="ECO:0000256" key="1">
    <source>
        <dbReference type="SAM" id="MobiDB-lite"/>
    </source>
</evidence>
<dbReference type="EMBL" id="JBIMZQ010000008">
    <property type="protein sequence ID" value="KAL3669850.1"/>
    <property type="molecule type" value="Genomic_DNA"/>
</dbReference>
<dbReference type="PANTHER" id="PTHR31737">
    <property type="entry name" value="PROTEIN TOS1"/>
    <property type="match status" value="1"/>
</dbReference>
<dbReference type="AlphaFoldDB" id="A0ABD3FVT3"/>
<feature type="transmembrane region" description="Helical" evidence="2">
    <location>
        <begin position="279"/>
        <end position="301"/>
    </location>
</feature>
<evidence type="ECO:0000313" key="3">
    <source>
        <dbReference type="EMBL" id="KAL3669850.1"/>
    </source>
</evidence>
<keyword evidence="2" id="KW-1133">Transmembrane helix</keyword>
<protein>
    <recommendedName>
        <fullName evidence="5">Thaumatin-like protein</fullName>
    </recommendedName>
</protein>
<accession>A0ABD3FVT3</accession>
<feature type="compositionally biased region" description="Low complexity" evidence="1">
    <location>
        <begin position="226"/>
        <end position="248"/>
    </location>
</feature>
<comment type="caution">
    <text evidence="3">The sequence shown here is derived from an EMBL/GenBank/DDBJ whole genome shotgun (WGS) entry which is preliminary data.</text>
</comment>
<keyword evidence="2" id="KW-0812">Transmembrane</keyword>
<dbReference type="Proteomes" id="UP001632037">
    <property type="component" value="Unassembled WGS sequence"/>
</dbReference>
<evidence type="ECO:0000256" key="2">
    <source>
        <dbReference type="SAM" id="Phobius"/>
    </source>
</evidence>
<proteinExistence type="predicted"/>
<organism evidence="3 4">
    <name type="scientific">Phytophthora oleae</name>
    <dbReference type="NCBI Taxonomy" id="2107226"/>
    <lineage>
        <taxon>Eukaryota</taxon>
        <taxon>Sar</taxon>
        <taxon>Stramenopiles</taxon>
        <taxon>Oomycota</taxon>
        <taxon>Peronosporomycetes</taxon>
        <taxon>Peronosporales</taxon>
        <taxon>Peronosporaceae</taxon>
        <taxon>Phytophthora</taxon>
    </lineage>
</organism>